<dbReference type="PANTHER" id="PTHR43798">
    <property type="entry name" value="MONOACYLGLYCEROL LIPASE"/>
    <property type="match status" value="1"/>
</dbReference>
<dbReference type="Gene3D" id="3.40.50.1820">
    <property type="entry name" value="alpha/beta hydrolase"/>
    <property type="match status" value="1"/>
</dbReference>
<dbReference type="InterPro" id="IPR029058">
    <property type="entry name" value="AB_hydrolase_fold"/>
</dbReference>
<dbReference type="GO" id="GO:0018785">
    <property type="term" value="F:haloacetate dehalogenase activity"/>
    <property type="evidence" value="ECO:0007669"/>
    <property type="project" value="UniProtKB-EC"/>
</dbReference>
<reference evidence="3 6" key="3">
    <citation type="journal article" date="2014" name="Environ. Microbiol.">
        <title>Halorhabdus tiamatea: proteogenomics and glycosidase activity measurements identify the first cultivated euryarchaeon from a deep-sea anoxic brine lake as potential polysaccharide degrader.</title>
        <authorList>
            <person name="Werner J."/>
            <person name="Ferrer M."/>
            <person name="Michel G."/>
            <person name="Mann A.J."/>
            <person name="Huang S."/>
            <person name="Juarez S."/>
            <person name="Ciordia S."/>
            <person name="Albar J.P."/>
            <person name="Alcaide M."/>
            <person name="La Cono V."/>
            <person name="Yakimov M.M."/>
            <person name="Antunes A."/>
            <person name="Taborda M."/>
            <person name="Da Costa M.S."/>
            <person name="Amann R.I."/>
            <person name="Gloeckner F.O."/>
            <person name="Golyshina O.V."/>
            <person name="Golyshin P.N."/>
            <person name="Teeling H."/>
        </authorList>
    </citation>
    <scope>NUCLEOTIDE SEQUENCE [LARGE SCALE GENOMIC DNA]</scope>
    <source>
        <strain evidence="6">SARL4B</strain>
        <strain evidence="3">Type strain: SARL4B</strain>
    </source>
</reference>
<dbReference type="eggNOG" id="arCOG07416">
    <property type="taxonomic scope" value="Archaea"/>
</dbReference>
<dbReference type="EC" id="3.8.1.3" evidence="4"/>
<dbReference type="GO" id="GO:0016020">
    <property type="term" value="C:membrane"/>
    <property type="evidence" value="ECO:0007669"/>
    <property type="project" value="TreeGrafter"/>
</dbReference>
<dbReference type="GeneID" id="23799014"/>
<dbReference type="Proteomes" id="UP000003861">
    <property type="component" value="Unassembled WGS sequence"/>
</dbReference>
<evidence type="ECO:0000313" key="5">
    <source>
        <dbReference type="Proteomes" id="UP000003861"/>
    </source>
</evidence>
<evidence type="ECO:0000313" key="6">
    <source>
        <dbReference type="Proteomes" id="UP000015381"/>
    </source>
</evidence>
<keyword evidence="1 4" id="KW-0378">Hydrolase</keyword>
<organism evidence="4 5">
    <name type="scientific">Halorhabdus tiamatea SARL4B</name>
    <dbReference type="NCBI Taxonomy" id="1033806"/>
    <lineage>
        <taxon>Archaea</taxon>
        <taxon>Methanobacteriati</taxon>
        <taxon>Methanobacteriota</taxon>
        <taxon>Stenosarchaea group</taxon>
        <taxon>Halobacteria</taxon>
        <taxon>Halobacteriales</taxon>
        <taxon>Haloarculaceae</taxon>
        <taxon>Halorhabdus</taxon>
    </lineage>
</organism>
<dbReference type="PRINTS" id="PR00111">
    <property type="entry name" value="ABHYDROLASE"/>
</dbReference>
<reference evidence="4 5" key="2">
    <citation type="journal article" date="2013" name="PLoS ONE">
        <title>INDIGO - INtegrated Data Warehouse of MIcrobial GenOmes with Examples from the Red Sea Extremophiles.</title>
        <authorList>
            <person name="Alam I."/>
            <person name="Antunes A."/>
            <person name="Kamau A.A."/>
            <person name="Ba Alawi W."/>
            <person name="Kalkatawi M."/>
            <person name="Stingl U."/>
            <person name="Bajic V.B."/>
        </authorList>
    </citation>
    <scope>NUCLEOTIDE SEQUENCE [LARGE SCALE GENOMIC DNA]</scope>
    <source>
        <strain evidence="4 5">SARL4B</strain>
    </source>
</reference>
<dbReference type="Proteomes" id="UP000015381">
    <property type="component" value="Chromosome I"/>
</dbReference>
<dbReference type="AlphaFoldDB" id="F7PM10"/>
<accession>F7PM10</accession>
<keyword evidence="6" id="KW-1185">Reference proteome</keyword>
<dbReference type="EMBL" id="HF571520">
    <property type="protein sequence ID" value="CCQ34549.1"/>
    <property type="molecule type" value="Genomic_DNA"/>
</dbReference>
<dbReference type="InterPro" id="IPR000073">
    <property type="entry name" value="AB_hydrolase_1"/>
</dbReference>
<reference evidence="4 5" key="1">
    <citation type="journal article" date="2011" name="J. Bacteriol.">
        <title>Genome sequence of Halorhabdus tiamatea, the first archaeon isolated from a deep-sea anoxic brine lake.</title>
        <authorList>
            <person name="Antunes A."/>
            <person name="Alam I."/>
            <person name="Bajic V.B."/>
            <person name="Stingl U."/>
        </authorList>
    </citation>
    <scope>NUCLEOTIDE SEQUENCE [LARGE SCALE GENOMIC DNA]</scope>
    <source>
        <strain evidence="4 5">SARL4B</strain>
    </source>
</reference>
<evidence type="ECO:0000313" key="3">
    <source>
        <dbReference type="EMBL" id="CCQ34549.1"/>
    </source>
</evidence>
<evidence type="ECO:0000313" key="4">
    <source>
        <dbReference type="EMBL" id="ERJ06381.1"/>
    </source>
</evidence>
<evidence type="ECO:0000256" key="1">
    <source>
        <dbReference type="ARBA" id="ARBA00022801"/>
    </source>
</evidence>
<evidence type="ECO:0000259" key="2">
    <source>
        <dbReference type="Pfam" id="PF12697"/>
    </source>
</evidence>
<dbReference type="Pfam" id="PF12697">
    <property type="entry name" value="Abhydrolase_6"/>
    <property type="match status" value="1"/>
</dbReference>
<dbReference type="OrthoDB" id="7466at2157"/>
<dbReference type="SUPFAM" id="SSF53474">
    <property type="entry name" value="alpha/beta-Hydrolases"/>
    <property type="match status" value="1"/>
</dbReference>
<dbReference type="PANTHER" id="PTHR43798:SF31">
    <property type="entry name" value="AB HYDROLASE SUPERFAMILY PROTEIN YCLE"/>
    <property type="match status" value="1"/>
</dbReference>
<name>F7PM10_9EURY</name>
<dbReference type="HOGENOM" id="CLU_020336_50_4_2"/>
<dbReference type="InterPro" id="IPR050266">
    <property type="entry name" value="AB_hydrolase_sf"/>
</dbReference>
<gene>
    <name evidence="4" type="ORF">HLRTI_001586</name>
    <name evidence="3" type="ORF">HTIA_2441</name>
</gene>
<sequence length="267" mass="29748">MDLPAEWTHGTVSANGIDLQYYRVGSGPSIVLVHGFGDTGRRWVPLAEELAEEYDVITYDARGHGQSDAPETGYSISDRVADLRGLIHELDVERPVLLGHSIGGGTVGWLAARHPDLPRGAILVDPDCFHDLPERDPEELFEESRQRLRNGHERTVEEIVEEQYPDMDSTHARRLATGHLESGPEIAELAREGYPAPLAEKLPEISCQTLLLRSDRDIEVRAADLDAAESLQSGRLVHVPEAGHYVIRDRFDAALTEIRTFLRRVDP</sequence>
<dbReference type="EMBL" id="AFNT02000016">
    <property type="protein sequence ID" value="ERJ06381.1"/>
    <property type="molecule type" value="Genomic_DNA"/>
</dbReference>
<dbReference type="SMR" id="F7PM10"/>
<proteinExistence type="predicted"/>
<feature type="domain" description="AB hydrolase-1" evidence="2">
    <location>
        <begin position="30"/>
        <end position="249"/>
    </location>
</feature>
<dbReference type="RefSeq" id="WP_008527113.1">
    <property type="nucleotide sequence ID" value="NC_021921.1"/>
</dbReference>
<dbReference type="KEGG" id="hti:HTIA_2441"/>
<protein>
    <submittedName>
        <fullName evidence="3">Hydrolase, alpha/beta fold family</fullName>
    </submittedName>
    <submittedName>
        <fullName evidence="4">Putative hydrolase protein</fullName>
        <ecNumber evidence="4">3.8.1.3</ecNumber>
    </submittedName>
</protein>